<feature type="transmembrane region" description="Helical" evidence="1">
    <location>
        <begin position="120"/>
        <end position="145"/>
    </location>
</feature>
<dbReference type="EMBL" id="JBBPCC010000008">
    <property type="protein sequence ID" value="MEK8128983.1"/>
    <property type="molecule type" value="Genomic_DNA"/>
</dbReference>
<comment type="caution">
    <text evidence="2">The sequence shown here is derived from an EMBL/GenBank/DDBJ whole genome shotgun (WGS) entry which is preliminary data.</text>
</comment>
<reference evidence="2 3" key="1">
    <citation type="submission" date="2024-04" db="EMBL/GenBank/DDBJ databases">
        <title>draft genome sequnece of Paenibacillus filicis.</title>
        <authorList>
            <person name="Kim D.-U."/>
        </authorList>
    </citation>
    <scope>NUCLEOTIDE SEQUENCE [LARGE SCALE GENOMIC DNA]</scope>
    <source>
        <strain evidence="2 3">KACC14197</strain>
    </source>
</reference>
<evidence type="ECO:0000313" key="3">
    <source>
        <dbReference type="Proteomes" id="UP001469365"/>
    </source>
</evidence>
<dbReference type="Proteomes" id="UP001469365">
    <property type="component" value="Unassembled WGS sequence"/>
</dbReference>
<proteinExistence type="predicted"/>
<keyword evidence="1" id="KW-1133">Transmembrane helix</keyword>
<feature type="transmembrane region" description="Helical" evidence="1">
    <location>
        <begin position="168"/>
        <end position="187"/>
    </location>
</feature>
<feature type="transmembrane region" description="Helical" evidence="1">
    <location>
        <begin position="87"/>
        <end position="108"/>
    </location>
</feature>
<feature type="transmembrane region" description="Helical" evidence="1">
    <location>
        <begin position="52"/>
        <end position="75"/>
    </location>
</feature>
<evidence type="ECO:0000256" key="1">
    <source>
        <dbReference type="SAM" id="Phobius"/>
    </source>
</evidence>
<keyword evidence="1" id="KW-0472">Membrane</keyword>
<organism evidence="2 3">
    <name type="scientific">Paenibacillus filicis</name>
    <dbReference type="NCBI Taxonomy" id="669464"/>
    <lineage>
        <taxon>Bacteria</taxon>
        <taxon>Bacillati</taxon>
        <taxon>Bacillota</taxon>
        <taxon>Bacilli</taxon>
        <taxon>Bacillales</taxon>
        <taxon>Paenibacillaceae</taxon>
        <taxon>Paenibacillus</taxon>
    </lineage>
</organism>
<accession>A0ABU9DMK9</accession>
<dbReference type="RefSeq" id="WP_341416081.1">
    <property type="nucleotide sequence ID" value="NZ_JBBPCC010000008.1"/>
</dbReference>
<gene>
    <name evidence="2" type="ORF">WMW72_13850</name>
</gene>
<sequence length="298" mass="31533">MPMRDAAEGKQKHGQQEHIETLPLFSTTDKNGRMTMLRPGHSVGRAAPLMPWLLTAAALWALTGSVPFGALFGMAPTPAISMLLGHPVTVGVAVLLLFVAIGTTGGVYSLSIEQFGQNRVAGLFATLSVAGGLAAVSGVLLLWTLTSDLSRPFDLKAIATSPTIPPELGAVVGASFALWAAIALLRLPGSIAHARRRQADIERLRVEGLSCTGTLSALNFTNRWLFNLPLFTVEVNYIVDGAPRVVSAHMRTSADRVPAVGSRMIVLTDDRGTTHVELDLASGAAFEPDVEKYTPSDG</sequence>
<keyword evidence="3" id="KW-1185">Reference proteome</keyword>
<keyword evidence="1" id="KW-0812">Transmembrane</keyword>
<protein>
    <submittedName>
        <fullName evidence="2">Uncharacterized protein</fullName>
    </submittedName>
</protein>
<evidence type="ECO:0000313" key="2">
    <source>
        <dbReference type="EMBL" id="MEK8128983.1"/>
    </source>
</evidence>
<name>A0ABU9DMK9_9BACL</name>